<gene>
    <name evidence="1" type="ORF">CBM2613_U80008</name>
</gene>
<evidence type="ECO:0000313" key="1">
    <source>
        <dbReference type="EMBL" id="SOZ75526.1"/>
    </source>
</evidence>
<evidence type="ECO:0000313" key="2">
    <source>
        <dbReference type="Proteomes" id="UP000256952"/>
    </source>
</evidence>
<name>A0A375EDQ6_9BURK</name>
<protein>
    <submittedName>
        <fullName evidence="1">Uncharacterized protein</fullName>
    </submittedName>
</protein>
<dbReference type="EMBL" id="OFTH01000059">
    <property type="protein sequence ID" value="SOZ75526.1"/>
    <property type="molecule type" value="Genomic_DNA"/>
</dbReference>
<sequence length="115" mass="12474">MACPCRDMLDPGQGGLTAPDRQSHISPSRTLISAGRQTDDALVVASLHLENKKQGWGQHVQELAASRSRRGRFNLLQNPRAAEKRGGRRRVTADRGFDYCPNAGAGLPVRGQTAL</sequence>
<accession>A0A375EDQ6</accession>
<proteinExistence type="predicted"/>
<organism evidence="1 2">
    <name type="scientific">Cupriavidus taiwanensis</name>
    <dbReference type="NCBI Taxonomy" id="164546"/>
    <lineage>
        <taxon>Bacteria</taxon>
        <taxon>Pseudomonadati</taxon>
        <taxon>Pseudomonadota</taxon>
        <taxon>Betaproteobacteria</taxon>
        <taxon>Burkholderiales</taxon>
        <taxon>Burkholderiaceae</taxon>
        <taxon>Cupriavidus</taxon>
    </lineage>
</organism>
<reference evidence="2" key="1">
    <citation type="submission" date="2018-01" db="EMBL/GenBank/DDBJ databases">
        <authorList>
            <person name="Gaut B.S."/>
            <person name="Morton B.R."/>
            <person name="Clegg M.T."/>
            <person name="Duvall M.R."/>
        </authorList>
    </citation>
    <scope>NUCLEOTIDE SEQUENCE [LARGE SCALE GENOMIC DNA]</scope>
</reference>
<comment type="caution">
    <text evidence="1">The sequence shown here is derived from an EMBL/GenBank/DDBJ whole genome shotgun (WGS) entry which is preliminary data.</text>
</comment>
<dbReference type="Proteomes" id="UP000256952">
    <property type="component" value="Unassembled WGS sequence"/>
</dbReference>
<dbReference type="AlphaFoldDB" id="A0A375EDQ6"/>